<evidence type="ECO:0000313" key="3">
    <source>
        <dbReference type="Proteomes" id="UP000291831"/>
    </source>
</evidence>
<keyword evidence="2" id="KW-0808">Transferase</keyword>
<gene>
    <name evidence="2" type="ORF">AEth_00062</name>
</gene>
<accession>A0A8B3S7J3</accession>
<dbReference type="PANTHER" id="PTHR43064:SF1">
    <property type="entry name" value="SLL1489 PROTEIN"/>
    <property type="match status" value="1"/>
</dbReference>
<dbReference type="AlphaFoldDB" id="A0A8B3S7J3"/>
<dbReference type="Proteomes" id="UP000291831">
    <property type="component" value="Unassembled WGS sequence"/>
</dbReference>
<dbReference type="Pfam" id="PF00731">
    <property type="entry name" value="AIRC"/>
    <property type="match status" value="1"/>
</dbReference>
<dbReference type="InterPro" id="IPR039476">
    <property type="entry name" value="P2CMN_synthase_LarB"/>
</dbReference>
<sequence>MIKPSCTAVEGLLPSKTKVKVMDIFTLLQKFKNDEIDISEVEKQLRLSHVETVHKIARIDTHRIKRTGVPEAILAEGKTKKDLRNIALAQLKAEGRSLITRVSPAQKNALLDIIEQQHLHYTWNDCANTMILHQTKITKTGGRVGIITAGTSDIPVAEEAKVTAEEMGCEVVTLYDVGVAGIHRLFTGLGKIIDHGVDSFVVVAGREGTLPAIVAGLVDTPIIGVPVSTGYGEGGGGKAALLSMLQSCSVVSVVNIDAGFTAGAFAAKIANAIAKDCKNKQ</sequence>
<reference evidence="3" key="1">
    <citation type="submission" date="2019-01" db="EMBL/GenBank/DDBJ databases">
        <title>Anaerobic oxidation of ethane by archaea from a marine hydrocarbon seep.</title>
        <authorList>
            <person name="Musat F."/>
        </authorList>
    </citation>
    <scope>NUCLEOTIDE SEQUENCE [LARGE SCALE GENOMIC DNA]</scope>
</reference>
<dbReference type="EC" id="2.5.1.143" evidence="2"/>
<comment type="caution">
    <text evidence="2">The sequence shown here is derived from an EMBL/GenBank/DDBJ whole genome shotgun (WGS) entry which is preliminary data.</text>
</comment>
<dbReference type="Gene3D" id="3.40.50.1970">
    <property type="match status" value="1"/>
</dbReference>
<organism evidence="2 3">
    <name type="scientific">Candidatus Argoarchaeum ethanivorans</name>
    <dbReference type="NCBI Taxonomy" id="2608793"/>
    <lineage>
        <taxon>Archaea</taxon>
        <taxon>Methanobacteriati</taxon>
        <taxon>Methanobacteriota</taxon>
        <taxon>Stenosarchaea group</taxon>
        <taxon>Methanomicrobia</taxon>
        <taxon>Methanosarcinales</taxon>
        <taxon>Methanosarcinales incertae sedis</taxon>
        <taxon>GOM Arc I cluster</taxon>
        <taxon>Candidatus Argoarchaeum</taxon>
    </lineage>
</organism>
<dbReference type="NCBIfam" id="NF033503">
    <property type="entry name" value="LarB"/>
    <property type="match status" value="1"/>
</dbReference>
<dbReference type="SMART" id="SM01001">
    <property type="entry name" value="AIRC"/>
    <property type="match status" value="1"/>
</dbReference>
<protein>
    <submittedName>
        <fullName evidence="2">Pyridinium-3,5-biscarboxylic acid mononucleotide synthase</fullName>
        <ecNumber evidence="2">2.5.1.143</ecNumber>
    </submittedName>
</protein>
<name>A0A8B3S7J3_9EURY</name>
<dbReference type="SUPFAM" id="SSF52255">
    <property type="entry name" value="N5-CAIR mutase (phosphoribosylaminoimidazole carboxylase, PurE)"/>
    <property type="match status" value="1"/>
</dbReference>
<dbReference type="EMBL" id="RPGO01000002">
    <property type="protein sequence ID" value="RZB33143.1"/>
    <property type="molecule type" value="Genomic_DNA"/>
</dbReference>
<dbReference type="PANTHER" id="PTHR43064">
    <property type="entry name" value="PHOSPHORIBOSYLAMINOIMIDAZOLE CARBOXYLASE-RELATED"/>
    <property type="match status" value="1"/>
</dbReference>
<dbReference type="GO" id="GO:0016740">
    <property type="term" value="F:transferase activity"/>
    <property type="evidence" value="ECO:0007669"/>
    <property type="project" value="UniProtKB-KW"/>
</dbReference>
<evidence type="ECO:0000313" key="2">
    <source>
        <dbReference type="EMBL" id="RZB33143.1"/>
    </source>
</evidence>
<dbReference type="InterPro" id="IPR000031">
    <property type="entry name" value="PurE_dom"/>
</dbReference>
<feature type="domain" description="PurE" evidence="1">
    <location>
        <begin position="142"/>
        <end position="275"/>
    </location>
</feature>
<dbReference type="GO" id="GO:0016787">
    <property type="term" value="F:hydrolase activity"/>
    <property type="evidence" value="ECO:0007669"/>
    <property type="project" value="InterPro"/>
</dbReference>
<evidence type="ECO:0000259" key="1">
    <source>
        <dbReference type="SMART" id="SM01001"/>
    </source>
</evidence>
<proteinExistence type="predicted"/>
<dbReference type="GO" id="GO:0006189">
    <property type="term" value="P:'de novo' IMP biosynthetic process"/>
    <property type="evidence" value="ECO:0007669"/>
    <property type="project" value="InterPro"/>
</dbReference>